<keyword evidence="6" id="KW-1185">Reference proteome</keyword>
<dbReference type="KEGG" id="dwi:6646981"/>
<feature type="domain" description="Fanconi anemia complex subunit FancL WD-repeat containing" evidence="1">
    <location>
        <begin position="10"/>
        <end position="98"/>
    </location>
</feature>
<dbReference type="Pfam" id="PF09765">
    <property type="entry name" value="FANCL_d1"/>
    <property type="match status" value="1"/>
</dbReference>
<protein>
    <recommendedName>
        <fullName evidence="7">RING-type domain-containing protein</fullName>
    </recommendedName>
</protein>
<dbReference type="CDD" id="cd22891">
    <property type="entry name" value="DRWD-N_DmFANCL"/>
    <property type="match status" value="1"/>
</dbReference>
<reference evidence="5 6" key="1">
    <citation type="journal article" date="2007" name="Nature">
        <title>Evolution of genes and genomes on the Drosophila phylogeny.</title>
        <authorList>
            <consortium name="Drosophila 12 Genomes Consortium"/>
            <person name="Clark A.G."/>
            <person name="Eisen M.B."/>
            <person name="Smith D.R."/>
            <person name="Bergman C.M."/>
            <person name="Oliver B."/>
            <person name="Markow T.A."/>
            <person name="Kaufman T.C."/>
            <person name="Kellis M."/>
            <person name="Gelbart W."/>
            <person name="Iyer V.N."/>
            <person name="Pollard D.A."/>
            <person name="Sackton T.B."/>
            <person name="Larracuente A.M."/>
            <person name="Singh N.D."/>
            <person name="Abad J.P."/>
            <person name="Abt D.N."/>
            <person name="Adryan B."/>
            <person name="Aguade M."/>
            <person name="Akashi H."/>
            <person name="Anderson W.W."/>
            <person name="Aquadro C.F."/>
            <person name="Ardell D.H."/>
            <person name="Arguello R."/>
            <person name="Artieri C.G."/>
            <person name="Barbash D.A."/>
            <person name="Barker D."/>
            <person name="Barsanti P."/>
            <person name="Batterham P."/>
            <person name="Batzoglou S."/>
            <person name="Begun D."/>
            <person name="Bhutkar A."/>
            <person name="Blanco E."/>
            <person name="Bosak S.A."/>
            <person name="Bradley R.K."/>
            <person name="Brand A.D."/>
            <person name="Brent M.R."/>
            <person name="Brooks A.N."/>
            <person name="Brown R.H."/>
            <person name="Butlin R.K."/>
            <person name="Caggese C."/>
            <person name="Calvi B.R."/>
            <person name="Bernardo de Carvalho A."/>
            <person name="Caspi A."/>
            <person name="Castrezana S."/>
            <person name="Celniker S.E."/>
            <person name="Chang J.L."/>
            <person name="Chapple C."/>
            <person name="Chatterji S."/>
            <person name="Chinwalla A."/>
            <person name="Civetta A."/>
            <person name="Clifton S.W."/>
            <person name="Comeron J.M."/>
            <person name="Costello J.C."/>
            <person name="Coyne J.A."/>
            <person name="Daub J."/>
            <person name="David R.G."/>
            <person name="Delcher A.L."/>
            <person name="Delehaunty K."/>
            <person name="Do C.B."/>
            <person name="Ebling H."/>
            <person name="Edwards K."/>
            <person name="Eickbush T."/>
            <person name="Evans J.D."/>
            <person name="Filipski A."/>
            <person name="Findeiss S."/>
            <person name="Freyhult E."/>
            <person name="Fulton L."/>
            <person name="Fulton R."/>
            <person name="Garcia A.C."/>
            <person name="Gardiner A."/>
            <person name="Garfield D.A."/>
            <person name="Garvin B.E."/>
            <person name="Gibson G."/>
            <person name="Gilbert D."/>
            <person name="Gnerre S."/>
            <person name="Godfrey J."/>
            <person name="Good R."/>
            <person name="Gotea V."/>
            <person name="Gravely B."/>
            <person name="Greenberg A.J."/>
            <person name="Griffiths-Jones S."/>
            <person name="Gross S."/>
            <person name="Guigo R."/>
            <person name="Gustafson E.A."/>
            <person name="Haerty W."/>
            <person name="Hahn M.W."/>
            <person name="Halligan D.L."/>
            <person name="Halpern A.L."/>
            <person name="Halter G.M."/>
            <person name="Han M.V."/>
            <person name="Heger A."/>
            <person name="Hillier L."/>
            <person name="Hinrichs A.S."/>
            <person name="Holmes I."/>
            <person name="Hoskins R.A."/>
            <person name="Hubisz M.J."/>
            <person name="Hultmark D."/>
            <person name="Huntley M.A."/>
            <person name="Jaffe D.B."/>
            <person name="Jagadeeshan S."/>
            <person name="Jeck W.R."/>
            <person name="Johnson J."/>
            <person name="Jones C.D."/>
            <person name="Jordan W.C."/>
            <person name="Karpen G.H."/>
            <person name="Kataoka E."/>
            <person name="Keightley P.D."/>
            <person name="Kheradpour P."/>
            <person name="Kirkness E.F."/>
            <person name="Koerich L.B."/>
            <person name="Kristiansen K."/>
            <person name="Kudrna D."/>
            <person name="Kulathinal R.J."/>
            <person name="Kumar S."/>
            <person name="Kwok R."/>
            <person name="Lander E."/>
            <person name="Langley C.H."/>
            <person name="Lapoint R."/>
            <person name="Lazzaro B.P."/>
            <person name="Lee S.J."/>
            <person name="Levesque L."/>
            <person name="Li R."/>
            <person name="Lin C.F."/>
            <person name="Lin M.F."/>
            <person name="Lindblad-Toh K."/>
            <person name="Llopart A."/>
            <person name="Long M."/>
            <person name="Low L."/>
            <person name="Lozovsky E."/>
            <person name="Lu J."/>
            <person name="Luo M."/>
            <person name="Machado C.A."/>
            <person name="Makalowski W."/>
            <person name="Marzo M."/>
            <person name="Matsuda M."/>
            <person name="Matzkin L."/>
            <person name="McAllister B."/>
            <person name="McBride C.S."/>
            <person name="McKernan B."/>
            <person name="McKernan K."/>
            <person name="Mendez-Lago M."/>
            <person name="Minx P."/>
            <person name="Mollenhauer M.U."/>
            <person name="Montooth K."/>
            <person name="Mount S.M."/>
            <person name="Mu X."/>
            <person name="Myers E."/>
            <person name="Negre B."/>
            <person name="Newfeld S."/>
            <person name="Nielsen R."/>
            <person name="Noor M.A."/>
            <person name="O'Grady P."/>
            <person name="Pachter L."/>
            <person name="Papaceit M."/>
            <person name="Parisi M.J."/>
            <person name="Parisi M."/>
            <person name="Parts L."/>
            <person name="Pedersen J.S."/>
            <person name="Pesole G."/>
            <person name="Phillippy A.M."/>
            <person name="Ponting C.P."/>
            <person name="Pop M."/>
            <person name="Porcelli D."/>
            <person name="Powell J.R."/>
            <person name="Prohaska S."/>
            <person name="Pruitt K."/>
            <person name="Puig M."/>
            <person name="Quesneville H."/>
            <person name="Ram K.R."/>
            <person name="Rand D."/>
            <person name="Rasmussen M.D."/>
            <person name="Reed L.K."/>
            <person name="Reenan R."/>
            <person name="Reily A."/>
            <person name="Remington K.A."/>
            <person name="Rieger T.T."/>
            <person name="Ritchie M.G."/>
            <person name="Robin C."/>
            <person name="Rogers Y.H."/>
            <person name="Rohde C."/>
            <person name="Rozas J."/>
            <person name="Rubenfield M.J."/>
            <person name="Ruiz A."/>
            <person name="Russo S."/>
            <person name="Salzberg S.L."/>
            <person name="Sanchez-Gracia A."/>
            <person name="Saranga D.J."/>
            <person name="Sato H."/>
            <person name="Schaeffer S.W."/>
            <person name="Schatz M.C."/>
            <person name="Schlenke T."/>
            <person name="Schwartz R."/>
            <person name="Segarra C."/>
            <person name="Singh R.S."/>
            <person name="Sirot L."/>
            <person name="Sirota M."/>
            <person name="Sisneros N.B."/>
            <person name="Smith C.D."/>
            <person name="Smith T.F."/>
            <person name="Spieth J."/>
            <person name="Stage D.E."/>
            <person name="Stark A."/>
            <person name="Stephan W."/>
            <person name="Strausberg R.L."/>
            <person name="Strempel S."/>
            <person name="Sturgill D."/>
            <person name="Sutton G."/>
            <person name="Sutton G.G."/>
            <person name="Tao W."/>
            <person name="Teichmann S."/>
            <person name="Tobari Y.N."/>
            <person name="Tomimura Y."/>
            <person name="Tsolas J.M."/>
            <person name="Valente V.L."/>
            <person name="Venter E."/>
            <person name="Venter J.C."/>
            <person name="Vicario S."/>
            <person name="Vieira F.G."/>
            <person name="Vilella A.J."/>
            <person name="Villasante A."/>
            <person name="Walenz B."/>
            <person name="Wang J."/>
            <person name="Wasserman M."/>
            <person name="Watts T."/>
            <person name="Wilson D."/>
            <person name="Wilson R.K."/>
            <person name="Wing R.A."/>
            <person name="Wolfner M.F."/>
            <person name="Wong A."/>
            <person name="Wong G.K."/>
            <person name="Wu C.I."/>
            <person name="Wu G."/>
            <person name="Yamamoto D."/>
            <person name="Yang H.P."/>
            <person name="Yang S.P."/>
            <person name="Yorke J.A."/>
            <person name="Yoshida K."/>
            <person name="Zdobnov E."/>
            <person name="Zhang P."/>
            <person name="Zhang Y."/>
            <person name="Zimin A.V."/>
            <person name="Baldwin J."/>
            <person name="Abdouelleil A."/>
            <person name="Abdulkadir J."/>
            <person name="Abebe A."/>
            <person name="Abera B."/>
            <person name="Abreu J."/>
            <person name="Acer S.C."/>
            <person name="Aftuck L."/>
            <person name="Alexander A."/>
            <person name="An P."/>
            <person name="Anderson E."/>
            <person name="Anderson S."/>
            <person name="Arachi H."/>
            <person name="Azer M."/>
            <person name="Bachantsang P."/>
            <person name="Barry A."/>
            <person name="Bayul T."/>
            <person name="Berlin A."/>
            <person name="Bessette D."/>
            <person name="Bloom T."/>
            <person name="Blye J."/>
            <person name="Boguslavskiy L."/>
            <person name="Bonnet C."/>
            <person name="Boukhgalter B."/>
            <person name="Bourzgui I."/>
            <person name="Brown A."/>
            <person name="Cahill P."/>
            <person name="Channer S."/>
            <person name="Cheshatsang Y."/>
            <person name="Chuda L."/>
            <person name="Citroen M."/>
            <person name="Collymore A."/>
            <person name="Cooke P."/>
            <person name="Costello M."/>
            <person name="D'Aco K."/>
            <person name="Daza R."/>
            <person name="De Haan G."/>
            <person name="DeGray S."/>
            <person name="DeMaso C."/>
            <person name="Dhargay N."/>
            <person name="Dooley K."/>
            <person name="Dooley E."/>
            <person name="Doricent M."/>
            <person name="Dorje P."/>
            <person name="Dorjee K."/>
            <person name="Dupes A."/>
            <person name="Elong R."/>
            <person name="Falk J."/>
            <person name="Farina A."/>
            <person name="Faro S."/>
            <person name="Ferguson D."/>
            <person name="Fisher S."/>
            <person name="Foley C.D."/>
            <person name="Franke A."/>
            <person name="Friedrich D."/>
            <person name="Gadbois L."/>
            <person name="Gearin G."/>
            <person name="Gearin C.R."/>
            <person name="Giannoukos G."/>
            <person name="Goode T."/>
            <person name="Graham J."/>
            <person name="Grandbois E."/>
            <person name="Grewal S."/>
            <person name="Gyaltsen K."/>
            <person name="Hafez N."/>
            <person name="Hagos B."/>
            <person name="Hall J."/>
            <person name="Henson C."/>
            <person name="Hollinger A."/>
            <person name="Honan T."/>
            <person name="Huard M.D."/>
            <person name="Hughes L."/>
            <person name="Hurhula B."/>
            <person name="Husby M.E."/>
            <person name="Kamat A."/>
            <person name="Kanga B."/>
            <person name="Kashin S."/>
            <person name="Khazanovich D."/>
            <person name="Kisner P."/>
            <person name="Lance K."/>
            <person name="Lara M."/>
            <person name="Lee W."/>
            <person name="Lennon N."/>
            <person name="Letendre F."/>
            <person name="LeVine R."/>
            <person name="Lipovsky A."/>
            <person name="Liu X."/>
            <person name="Liu J."/>
            <person name="Liu S."/>
            <person name="Lokyitsang T."/>
            <person name="Lokyitsang Y."/>
            <person name="Lubonja R."/>
            <person name="Lui A."/>
            <person name="MacDonald P."/>
            <person name="Magnisalis V."/>
            <person name="Maru K."/>
            <person name="Matthews C."/>
            <person name="McCusker W."/>
            <person name="McDonough S."/>
            <person name="Mehta T."/>
            <person name="Meldrim J."/>
            <person name="Meneus L."/>
            <person name="Mihai O."/>
            <person name="Mihalev A."/>
            <person name="Mihova T."/>
            <person name="Mittelman R."/>
            <person name="Mlenga V."/>
            <person name="Montmayeur A."/>
            <person name="Mulrain L."/>
            <person name="Navidi A."/>
            <person name="Naylor J."/>
            <person name="Negash T."/>
            <person name="Nguyen T."/>
            <person name="Nguyen N."/>
            <person name="Nicol R."/>
            <person name="Norbu C."/>
            <person name="Norbu N."/>
            <person name="Novod N."/>
            <person name="O'Neill B."/>
            <person name="Osman S."/>
            <person name="Markiewicz E."/>
            <person name="Oyono O.L."/>
            <person name="Patti C."/>
            <person name="Phunkhang P."/>
            <person name="Pierre F."/>
            <person name="Priest M."/>
            <person name="Raghuraman S."/>
            <person name="Rege F."/>
            <person name="Reyes R."/>
            <person name="Rise C."/>
            <person name="Rogov P."/>
            <person name="Ross K."/>
            <person name="Ryan E."/>
            <person name="Settipalli S."/>
            <person name="Shea T."/>
            <person name="Sherpa N."/>
            <person name="Shi L."/>
            <person name="Shih D."/>
            <person name="Sparrow T."/>
            <person name="Spaulding J."/>
            <person name="Stalker J."/>
            <person name="Stange-Thomann N."/>
            <person name="Stavropoulos S."/>
            <person name="Stone C."/>
            <person name="Strader C."/>
            <person name="Tesfaye S."/>
            <person name="Thomson T."/>
            <person name="Thoulutsang Y."/>
            <person name="Thoulutsang D."/>
            <person name="Topham K."/>
            <person name="Topping I."/>
            <person name="Tsamla T."/>
            <person name="Vassiliev H."/>
            <person name="Vo A."/>
            <person name="Wangchuk T."/>
            <person name="Wangdi T."/>
            <person name="Weiand M."/>
            <person name="Wilkinson J."/>
            <person name="Wilson A."/>
            <person name="Yadav S."/>
            <person name="Young G."/>
            <person name="Yu Q."/>
            <person name="Zembek L."/>
            <person name="Zhong D."/>
            <person name="Zimmer A."/>
            <person name="Zwirko Z."/>
            <person name="Jaffe D.B."/>
            <person name="Alvarez P."/>
            <person name="Brockman W."/>
            <person name="Butler J."/>
            <person name="Chin C."/>
            <person name="Gnerre S."/>
            <person name="Grabherr M."/>
            <person name="Kleber M."/>
            <person name="Mauceli E."/>
            <person name="MacCallum I."/>
        </authorList>
    </citation>
    <scope>NUCLEOTIDE SEQUENCE [LARGE SCALE GENOMIC DNA]</scope>
    <source>
        <strain evidence="6">Tucson 14030-0811.24</strain>
    </source>
</reference>
<evidence type="ECO:0000259" key="3">
    <source>
        <dbReference type="Pfam" id="PF18890"/>
    </source>
</evidence>
<dbReference type="HOGENOM" id="CLU_757049_0_0_1"/>
<dbReference type="Proteomes" id="UP000007798">
    <property type="component" value="Unassembled WGS sequence"/>
</dbReference>
<dbReference type="GO" id="GO:0061630">
    <property type="term" value="F:ubiquitin protein ligase activity"/>
    <property type="evidence" value="ECO:0007669"/>
    <property type="project" value="TreeGrafter"/>
</dbReference>
<feature type="domain" description="FANCL UBC-like" evidence="3">
    <location>
        <begin position="115"/>
        <end position="198"/>
    </location>
</feature>
<dbReference type="Gene3D" id="3.30.457.40">
    <property type="match status" value="1"/>
</dbReference>
<accession>B4N8G8</accession>
<dbReference type="InParanoid" id="B4N8G8"/>
<evidence type="ECO:0000259" key="2">
    <source>
        <dbReference type="Pfam" id="PF11793"/>
    </source>
</evidence>
<gene>
    <name evidence="5" type="primary">Dwil\GK11033</name>
    <name evidence="5" type="ORF">Dwil_GK11033</name>
</gene>
<name>B4N8G8_DROWI</name>
<dbReference type="PhylomeDB" id="B4N8G8"/>
<dbReference type="InterPro" id="IPR026850">
    <property type="entry name" value="FANCL_C"/>
</dbReference>
<dbReference type="Pfam" id="PF11793">
    <property type="entry name" value="FANCL_C"/>
    <property type="match status" value="1"/>
</dbReference>
<evidence type="ECO:0000313" key="5">
    <source>
        <dbReference type="EMBL" id="EDW81419.1"/>
    </source>
</evidence>
<dbReference type="AlphaFoldDB" id="B4N8G8"/>
<dbReference type="STRING" id="7260.B4N8G8"/>
<dbReference type="PANTHER" id="PTHR13206:SF0">
    <property type="entry name" value="E3 UBIQUITIN-PROTEIN LIGASE FANCL"/>
    <property type="match status" value="1"/>
</dbReference>
<dbReference type="InterPro" id="IPR026848">
    <property type="entry name" value="Fancl"/>
</dbReference>
<dbReference type="SMR" id="B4N8G8"/>
<feature type="domain" description="FANCL C-terminal" evidence="2">
    <location>
        <begin position="316"/>
        <end position="381"/>
    </location>
</feature>
<evidence type="ECO:0000313" key="6">
    <source>
        <dbReference type="Proteomes" id="UP000007798"/>
    </source>
</evidence>
<dbReference type="GO" id="GO:0043240">
    <property type="term" value="C:Fanconi anaemia nuclear complex"/>
    <property type="evidence" value="ECO:0007669"/>
    <property type="project" value="InterPro"/>
</dbReference>
<dbReference type="EMBL" id="CH964232">
    <property type="protein sequence ID" value="EDW81419.1"/>
    <property type="molecule type" value="Genomic_DNA"/>
</dbReference>
<dbReference type="SMART" id="SM01197">
    <property type="entry name" value="FANCL_C"/>
    <property type="match status" value="1"/>
</dbReference>
<sequence>MDSAEENLKQILANKYPGLVVECGGTNPKSLLIHGVMSSSEGRWLRLKLLVPNYPGLKKFQLYVQHQMEYKCYTSQNLPIQDNWNLEDLLANLWELMPSETSQDVIKVSSRPKSNIYEEILELHKPLDYHLQLNDSCTRIRFSRFAEMDQHFLELELPSLRLLEHSLPDCVPLATMLSKNVRCLRDALQLYQKLLEDLRPFYETFMDIDELCHVLQPSPVTTKDNSRVFPLKERVYLKVIIADPLAYQASMSLQIIGPTEEVAQLRHKLNDGLANWDIELDMHKNLLRVFDLCYFPMPDMSENPKDKGEEHEQEEHCNICFVYRLDNGQVPLVSCDNARCVLKCHAACLKEWFNTLMDGKTFLEVSFGLCPFCKAKLSTSFAALLDD</sequence>
<dbReference type="CDD" id="cd23785">
    <property type="entry name" value="DRWD-C_DmFANCL"/>
    <property type="match status" value="1"/>
</dbReference>
<dbReference type="PANTHER" id="PTHR13206">
    <property type="entry name" value="UBIQUITIN LIGASE PROTEIN PHF9 FANCONI ANEMIA GROUP L PROTEIN"/>
    <property type="match status" value="1"/>
</dbReference>
<dbReference type="Pfam" id="PF18890">
    <property type="entry name" value="FANCL_d2"/>
    <property type="match status" value="1"/>
</dbReference>
<dbReference type="FunCoup" id="B4N8G8">
    <property type="interactions" value="576"/>
</dbReference>
<dbReference type="OrthoDB" id="10263265at2759"/>
<dbReference type="InterPro" id="IPR043003">
    <property type="entry name" value="FANCL_d3_sf"/>
</dbReference>
<dbReference type="GO" id="GO:0006513">
    <property type="term" value="P:protein monoubiquitination"/>
    <property type="evidence" value="ECO:0007669"/>
    <property type="project" value="TreeGrafter"/>
</dbReference>
<feature type="domain" description="FANCL UBC-like" evidence="4">
    <location>
        <begin position="200"/>
        <end position="298"/>
    </location>
</feature>
<dbReference type="InterPro" id="IPR044037">
    <property type="entry name" value="FANCL_d3"/>
</dbReference>
<dbReference type="Gene3D" id="3.30.40.10">
    <property type="entry name" value="Zinc/RING finger domain, C3HC4 (zinc finger)"/>
    <property type="match status" value="1"/>
</dbReference>
<dbReference type="GO" id="GO:0036297">
    <property type="term" value="P:interstrand cross-link repair"/>
    <property type="evidence" value="ECO:0007669"/>
    <property type="project" value="InterPro"/>
</dbReference>
<dbReference type="Gene3D" id="3.10.110.20">
    <property type="entry name" value="RWD domain-like"/>
    <property type="match status" value="1"/>
</dbReference>
<dbReference type="InterPro" id="IPR013083">
    <property type="entry name" value="Znf_RING/FYVE/PHD"/>
</dbReference>
<evidence type="ECO:0000259" key="1">
    <source>
        <dbReference type="Pfam" id="PF09765"/>
    </source>
</evidence>
<dbReference type="InterPro" id="IPR043898">
    <property type="entry name" value="FANCL_d2"/>
</dbReference>
<evidence type="ECO:0000259" key="4">
    <source>
        <dbReference type="Pfam" id="PF18891"/>
    </source>
</evidence>
<dbReference type="eggNOG" id="KOG3268">
    <property type="taxonomic scope" value="Eukaryota"/>
</dbReference>
<organism evidence="5 6">
    <name type="scientific">Drosophila willistoni</name>
    <name type="common">Fruit fly</name>
    <dbReference type="NCBI Taxonomy" id="7260"/>
    <lineage>
        <taxon>Eukaryota</taxon>
        <taxon>Metazoa</taxon>
        <taxon>Ecdysozoa</taxon>
        <taxon>Arthropoda</taxon>
        <taxon>Hexapoda</taxon>
        <taxon>Insecta</taxon>
        <taxon>Pterygota</taxon>
        <taxon>Neoptera</taxon>
        <taxon>Endopterygota</taxon>
        <taxon>Diptera</taxon>
        <taxon>Brachycera</taxon>
        <taxon>Muscomorpha</taxon>
        <taxon>Ephydroidea</taxon>
        <taxon>Drosophilidae</taxon>
        <taxon>Drosophila</taxon>
        <taxon>Sophophora</taxon>
    </lineage>
</organism>
<dbReference type="OMA" id="GLCPFCK"/>
<evidence type="ECO:0008006" key="7">
    <source>
        <dbReference type="Google" id="ProtNLM"/>
    </source>
</evidence>
<dbReference type="InterPro" id="IPR019162">
    <property type="entry name" value="FancL_WD-rpt_cont_dom"/>
</dbReference>
<dbReference type="Pfam" id="PF18891">
    <property type="entry name" value="FANCL_d3"/>
    <property type="match status" value="1"/>
</dbReference>
<proteinExistence type="predicted"/>
<dbReference type="Gene3D" id="3.30.457.30">
    <property type="match status" value="1"/>
</dbReference>